<proteinExistence type="predicted"/>
<gene>
    <name evidence="2" type="ORF">O0535_04100</name>
</gene>
<feature type="transmembrane region" description="Helical" evidence="1">
    <location>
        <begin position="96"/>
        <end position="119"/>
    </location>
</feature>
<feature type="transmembrane region" description="Helical" evidence="1">
    <location>
        <begin position="131"/>
        <end position="150"/>
    </location>
</feature>
<dbReference type="Proteomes" id="UP001067708">
    <property type="component" value="Unassembled WGS sequence"/>
</dbReference>
<dbReference type="EMBL" id="JAPTNG010000002">
    <property type="protein sequence ID" value="MCZ0829979.1"/>
    <property type="molecule type" value="Genomic_DNA"/>
</dbReference>
<accession>A0ABT4HU95</accession>
<keyword evidence="3" id="KW-1185">Reference proteome</keyword>
<keyword evidence="1" id="KW-0472">Membrane</keyword>
<evidence type="ECO:0000313" key="3">
    <source>
        <dbReference type="Proteomes" id="UP001067708"/>
    </source>
</evidence>
<feature type="transmembrane region" description="Helical" evidence="1">
    <location>
        <begin position="12"/>
        <end position="33"/>
    </location>
</feature>
<protein>
    <submittedName>
        <fullName evidence="2">Uncharacterized protein</fullName>
    </submittedName>
</protein>
<keyword evidence="1" id="KW-1133">Transmembrane helix</keyword>
<reference evidence="2" key="1">
    <citation type="submission" date="2022-09" db="EMBL/GenBank/DDBJ databases">
        <title>Genome analysis and characterization of larvicidal activity of Brevibacillus strains.</title>
        <authorList>
            <person name="Patrusheva E.V."/>
            <person name="Izotova A.O."/>
            <person name="Toshchakov S.V."/>
            <person name="Sineoky S.P."/>
        </authorList>
    </citation>
    <scope>NUCLEOTIDE SEQUENCE</scope>
    <source>
        <strain evidence="2">VKPM_B-13244</strain>
    </source>
</reference>
<feature type="transmembrane region" description="Helical" evidence="1">
    <location>
        <begin position="53"/>
        <end position="76"/>
    </location>
</feature>
<organism evidence="2 3">
    <name type="scientific">Brevibacillus halotolerans</name>
    <dbReference type="NCBI Taxonomy" id="1507437"/>
    <lineage>
        <taxon>Bacteria</taxon>
        <taxon>Bacillati</taxon>
        <taxon>Bacillota</taxon>
        <taxon>Bacilli</taxon>
        <taxon>Bacillales</taxon>
        <taxon>Paenibacillaceae</taxon>
        <taxon>Brevibacillus</taxon>
    </lineage>
</organism>
<name>A0ABT4HU95_9BACL</name>
<sequence length="153" mass="16791">MLFSISVAGMLVNSLLAIYTTAGLFIGVIFWLVGFHNYKNDSKLNKRINKDSLSILGTLLIIFIFLLILFGNISIAKQLSFSNPLASQSLFGLGRFLLILGLLEGILFFISTKWLFPMLIGPLDFTKKPTLFVLSGSFLSVISGVAAMIVHSN</sequence>
<dbReference type="RefSeq" id="WP_258416582.1">
    <property type="nucleotide sequence ID" value="NZ_JAPTNG010000002.1"/>
</dbReference>
<evidence type="ECO:0000313" key="2">
    <source>
        <dbReference type="EMBL" id="MCZ0829979.1"/>
    </source>
</evidence>
<comment type="caution">
    <text evidence="2">The sequence shown here is derived from an EMBL/GenBank/DDBJ whole genome shotgun (WGS) entry which is preliminary data.</text>
</comment>
<keyword evidence="1" id="KW-0812">Transmembrane</keyword>
<evidence type="ECO:0000256" key="1">
    <source>
        <dbReference type="SAM" id="Phobius"/>
    </source>
</evidence>